<sequence length="57" mass="6395">MFQILSGCGCIFPSECLLSLFLSGSFNPFSTMTLFYIHSAYYLVILCSLRNSCGRLK</sequence>
<evidence type="ECO:0000256" key="1">
    <source>
        <dbReference type="SAM" id="Phobius"/>
    </source>
</evidence>
<keyword evidence="1" id="KW-0812">Transmembrane</keyword>
<reference evidence="2 3" key="1">
    <citation type="submission" date="2019-05" db="EMBL/GenBank/DDBJ databases">
        <title>Another draft genome of Portunus trituberculatus and its Hox gene families provides insights of decapod evolution.</title>
        <authorList>
            <person name="Jeong J.-H."/>
            <person name="Song I."/>
            <person name="Kim S."/>
            <person name="Choi T."/>
            <person name="Kim D."/>
            <person name="Ryu S."/>
            <person name="Kim W."/>
        </authorList>
    </citation>
    <scope>NUCLEOTIDE SEQUENCE [LARGE SCALE GENOMIC DNA]</scope>
    <source>
        <tissue evidence="2">Muscle</tissue>
    </source>
</reference>
<evidence type="ECO:0000313" key="3">
    <source>
        <dbReference type="Proteomes" id="UP000324222"/>
    </source>
</evidence>
<gene>
    <name evidence="2" type="ORF">E2C01_051899</name>
</gene>
<keyword evidence="1" id="KW-0472">Membrane</keyword>
<dbReference type="AlphaFoldDB" id="A0A5B7GLP2"/>
<accession>A0A5B7GLP2</accession>
<keyword evidence="1" id="KW-1133">Transmembrane helix</keyword>
<organism evidence="2 3">
    <name type="scientific">Portunus trituberculatus</name>
    <name type="common">Swimming crab</name>
    <name type="synonym">Neptunus trituberculatus</name>
    <dbReference type="NCBI Taxonomy" id="210409"/>
    <lineage>
        <taxon>Eukaryota</taxon>
        <taxon>Metazoa</taxon>
        <taxon>Ecdysozoa</taxon>
        <taxon>Arthropoda</taxon>
        <taxon>Crustacea</taxon>
        <taxon>Multicrustacea</taxon>
        <taxon>Malacostraca</taxon>
        <taxon>Eumalacostraca</taxon>
        <taxon>Eucarida</taxon>
        <taxon>Decapoda</taxon>
        <taxon>Pleocyemata</taxon>
        <taxon>Brachyura</taxon>
        <taxon>Eubrachyura</taxon>
        <taxon>Portunoidea</taxon>
        <taxon>Portunidae</taxon>
        <taxon>Portuninae</taxon>
        <taxon>Portunus</taxon>
    </lineage>
</organism>
<name>A0A5B7GLP2_PORTR</name>
<dbReference type="EMBL" id="VSRR010015175">
    <property type="protein sequence ID" value="MPC57908.1"/>
    <property type="molecule type" value="Genomic_DNA"/>
</dbReference>
<proteinExistence type="predicted"/>
<protein>
    <submittedName>
        <fullName evidence="2">Uncharacterized protein</fullName>
    </submittedName>
</protein>
<feature type="transmembrane region" description="Helical" evidence="1">
    <location>
        <begin position="29"/>
        <end position="49"/>
    </location>
</feature>
<dbReference type="Proteomes" id="UP000324222">
    <property type="component" value="Unassembled WGS sequence"/>
</dbReference>
<evidence type="ECO:0000313" key="2">
    <source>
        <dbReference type="EMBL" id="MPC57908.1"/>
    </source>
</evidence>
<comment type="caution">
    <text evidence="2">The sequence shown here is derived from an EMBL/GenBank/DDBJ whole genome shotgun (WGS) entry which is preliminary data.</text>
</comment>
<keyword evidence="3" id="KW-1185">Reference proteome</keyword>